<name>A0A813PPQ8_9BILA</name>
<sequence length="243" mass="28162">MIGQPNLLNNFNGDYQTIGFGNYGYGIYTQGSGMYVNPWNGHIGVEREIDFTPLDVYHYQPITGIPVSIRQHYINDDRFQPKELFLNNYKEVLRYHHRQIISIHSYGENTSKIISIIKSNLSLFQSLQSLNLYPIESNILSSLIHQLGSLSNLYSLTIDLWAKEKNHTNIYQLMFNLPKLKYLKYGSFDSLDFNIALSLPIATDQQKTSIEYFIMDHGCSIKDLFTLLSYTPQISLFKIFKSY</sequence>
<comment type="caution">
    <text evidence="1">The sequence shown here is derived from an EMBL/GenBank/DDBJ whole genome shotgun (WGS) entry which is preliminary data.</text>
</comment>
<evidence type="ECO:0000313" key="3">
    <source>
        <dbReference type="Proteomes" id="UP000663832"/>
    </source>
</evidence>
<protein>
    <submittedName>
        <fullName evidence="1">Uncharacterized protein</fullName>
    </submittedName>
</protein>
<dbReference type="AlphaFoldDB" id="A0A813PPQ8"/>
<evidence type="ECO:0000313" key="1">
    <source>
        <dbReference type="EMBL" id="CAF0758308.1"/>
    </source>
</evidence>
<evidence type="ECO:0000313" key="2">
    <source>
        <dbReference type="EMBL" id="CAF0793627.1"/>
    </source>
</evidence>
<gene>
    <name evidence="2" type="ORF">BJG266_LOCUS4809</name>
    <name evidence="1" type="ORF">QVE165_LOCUS1903</name>
</gene>
<reference evidence="1" key="1">
    <citation type="submission" date="2021-02" db="EMBL/GenBank/DDBJ databases">
        <authorList>
            <person name="Nowell W R."/>
        </authorList>
    </citation>
    <scope>NUCLEOTIDE SEQUENCE</scope>
</reference>
<dbReference type="EMBL" id="CAJNOI010000012">
    <property type="protein sequence ID" value="CAF0793627.1"/>
    <property type="molecule type" value="Genomic_DNA"/>
</dbReference>
<proteinExistence type="predicted"/>
<dbReference type="SUPFAM" id="SSF52047">
    <property type="entry name" value="RNI-like"/>
    <property type="match status" value="1"/>
</dbReference>
<keyword evidence="3" id="KW-1185">Reference proteome</keyword>
<organism evidence="1 3">
    <name type="scientific">Adineta steineri</name>
    <dbReference type="NCBI Taxonomy" id="433720"/>
    <lineage>
        <taxon>Eukaryota</taxon>
        <taxon>Metazoa</taxon>
        <taxon>Spiralia</taxon>
        <taxon>Gnathifera</taxon>
        <taxon>Rotifera</taxon>
        <taxon>Eurotatoria</taxon>
        <taxon>Bdelloidea</taxon>
        <taxon>Adinetida</taxon>
        <taxon>Adinetidae</taxon>
        <taxon>Adineta</taxon>
    </lineage>
</organism>
<accession>A0A813PPQ8</accession>
<dbReference type="Proteomes" id="UP000663832">
    <property type="component" value="Unassembled WGS sequence"/>
</dbReference>
<dbReference type="Proteomes" id="UP000663877">
    <property type="component" value="Unassembled WGS sequence"/>
</dbReference>
<dbReference type="EMBL" id="CAJNOM010000006">
    <property type="protein sequence ID" value="CAF0758308.1"/>
    <property type="molecule type" value="Genomic_DNA"/>
</dbReference>